<protein>
    <submittedName>
        <fullName evidence="1">Uncharacterized protein</fullName>
    </submittedName>
</protein>
<sequence length="225" mass="24388">MYQIQVVRGHNGMTPSSSTLIHLAVYCRMPQSPLLREPDAICRRIATFNLAIGIGPGKIPHQTTSSSLPESCPSSAWSCRLSSLHLVDVQCKVWLGEAIALPTSYWARGESHKSKSKLSAARPACCLGPQPAFAKCKVCHTQHDIRNGRIGMERAEQDISWRRGEMPAFATSFSVKSPTHASSSVSAGMSQSDSLNTHMSELGALRTPRITPSVLSARQGSYQLG</sequence>
<dbReference type="Proteomes" id="UP001286456">
    <property type="component" value="Unassembled WGS sequence"/>
</dbReference>
<evidence type="ECO:0000313" key="2">
    <source>
        <dbReference type="Proteomes" id="UP001286456"/>
    </source>
</evidence>
<organism evidence="1 2">
    <name type="scientific">Cercophora scortea</name>
    <dbReference type="NCBI Taxonomy" id="314031"/>
    <lineage>
        <taxon>Eukaryota</taxon>
        <taxon>Fungi</taxon>
        <taxon>Dikarya</taxon>
        <taxon>Ascomycota</taxon>
        <taxon>Pezizomycotina</taxon>
        <taxon>Sordariomycetes</taxon>
        <taxon>Sordariomycetidae</taxon>
        <taxon>Sordariales</taxon>
        <taxon>Lasiosphaeriaceae</taxon>
        <taxon>Cercophora</taxon>
    </lineage>
</organism>
<name>A0AAE0IXT2_9PEZI</name>
<dbReference type="AlphaFoldDB" id="A0AAE0IXT2"/>
<keyword evidence="2" id="KW-1185">Reference proteome</keyword>
<evidence type="ECO:0000313" key="1">
    <source>
        <dbReference type="EMBL" id="KAK3333266.1"/>
    </source>
</evidence>
<reference evidence="1" key="1">
    <citation type="journal article" date="2023" name="Mol. Phylogenet. Evol.">
        <title>Genome-scale phylogeny and comparative genomics of the fungal order Sordariales.</title>
        <authorList>
            <person name="Hensen N."/>
            <person name="Bonometti L."/>
            <person name="Westerberg I."/>
            <person name="Brannstrom I.O."/>
            <person name="Guillou S."/>
            <person name="Cros-Aarteil S."/>
            <person name="Calhoun S."/>
            <person name="Haridas S."/>
            <person name="Kuo A."/>
            <person name="Mondo S."/>
            <person name="Pangilinan J."/>
            <person name="Riley R."/>
            <person name="LaButti K."/>
            <person name="Andreopoulos B."/>
            <person name="Lipzen A."/>
            <person name="Chen C."/>
            <person name="Yan M."/>
            <person name="Daum C."/>
            <person name="Ng V."/>
            <person name="Clum A."/>
            <person name="Steindorff A."/>
            <person name="Ohm R.A."/>
            <person name="Martin F."/>
            <person name="Silar P."/>
            <person name="Natvig D.O."/>
            <person name="Lalanne C."/>
            <person name="Gautier V."/>
            <person name="Ament-Velasquez S.L."/>
            <person name="Kruys A."/>
            <person name="Hutchinson M.I."/>
            <person name="Powell A.J."/>
            <person name="Barry K."/>
            <person name="Miller A.N."/>
            <person name="Grigoriev I.V."/>
            <person name="Debuchy R."/>
            <person name="Gladieux P."/>
            <person name="Hiltunen Thoren M."/>
            <person name="Johannesson H."/>
        </authorList>
    </citation>
    <scope>NUCLEOTIDE SEQUENCE</scope>
    <source>
        <strain evidence="1">SMH4131-1</strain>
    </source>
</reference>
<reference evidence="1" key="2">
    <citation type="submission" date="2023-06" db="EMBL/GenBank/DDBJ databases">
        <authorList>
            <consortium name="Lawrence Berkeley National Laboratory"/>
            <person name="Haridas S."/>
            <person name="Hensen N."/>
            <person name="Bonometti L."/>
            <person name="Westerberg I."/>
            <person name="Brannstrom I.O."/>
            <person name="Guillou S."/>
            <person name="Cros-Aarteil S."/>
            <person name="Calhoun S."/>
            <person name="Kuo A."/>
            <person name="Mondo S."/>
            <person name="Pangilinan J."/>
            <person name="Riley R."/>
            <person name="Labutti K."/>
            <person name="Andreopoulos B."/>
            <person name="Lipzen A."/>
            <person name="Chen C."/>
            <person name="Yanf M."/>
            <person name="Daum C."/>
            <person name="Ng V."/>
            <person name="Clum A."/>
            <person name="Steindorff A."/>
            <person name="Ohm R."/>
            <person name="Martin F."/>
            <person name="Silar P."/>
            <person name="Natvig D."/>
            <person name="Lalanne C."/>
            <person name="Gautier V."/>
            <person name="Ament-Velasquez S.L."/>
            <person name="Kruys A."/>
            <person name="Hutchinson M.I."/>
            <person name="Powell A.J."/>
            <person name="Barry K."/>
            <person name="Miller A.N."/>
            <person name="Grigoriev I.V."/>
            <person name="Debuchy R."/>
            <person name="Gladieux P."/>
            <person name="Thoren M.H."/>
            <person name="Johannesson H."/>
        </authorList>
    </citation>
    <scope>NUCLEOTIDE SEQUENCE</scope>
    <source>
        <strain evidence="1">SMH4131-1</strain>
    </source>
</reference>
<proteinExistence type="predicted"/>
<gene>
    <name evidence="1" type="ORF">B0T19DRAFT_121241</name>
</gene>
<dbReference type="EMBL" id="JAUEPO010000002">
    <property type="protein sequence ID" value="KAK3333266.1"/>
    <property type="molecule type" value="Genomic_DNA"/>
</dbReference>
<comment type="caution">
    <text evidence="1">The sequence shown here is derived from an EMBL/GenBank/DDBJ whole genome shotgun (WGS) entry which is preliminary data.</text>
</comment>
<accession>A0AAE0IXT2</accession>